<dbReference type="Gene3D" id="3.30.70.270">
    <property type="match status" value="1"/>
</dbReference>
<keyword evidence="2" id="KW-1185">Reference proteome</keyword>
<reference evidence="1" key="1">
    <citation type="submission" date="2023-08" db="EMBL/GenBank/DDBJ databases">
        <authorList>
            <person name="Alioto T."/>
            <person name="Alioto T."/>
            <person name="Gomez Garrido J."/>
        </authorList>
    </citation>
    <scope>NUCLEOTIDE SEQUENCE</scope>
</reference>
<sequence length="456" mass="51218">MARNALPSSALSAVSSFQRWRRGPQVCPAPPPGPECKGAFNAFSEGPRGWNTKPHKLCSECYRARWYKKQPLPSTGSQQAAMELEPFSQNASFQTFAPPGRRHGGHVDAPVVLEHHIFSKGEWRRARMRDHPWAPITISVDRPVGLRGSPGGHDPAVVARVSAIPDTVAQSDLWSLAEFLTCGFSRDDLHPVRLSMLAAYRSPIAVEGAFFAKLSTTSRSGGFRPATPWCTGLYAEAYGPPTCPAALPFPCVPFPCLPENNGRIKGWLRQRYTSFTFNTCPHRALQCMEGPPIEIHVDPVATLKACQTAAVVPLHWQQRVHEDLLRDEALGIIERVPYGKPVSWCHRMVVTRKHDGSLRRTVDLLPLNKFCRRETFAWESPFHLACRIPKGTWKTVTDAWNGYHSVPLRESDRHLTTFITPFGRWRYTRAPQGFLSSGDGYNRRFDAVLSDYERKE</sequence>
<dbReference type="AlphaFoldDB" id="A0AAV1FK81"/>
<dbReference type="EMBL" id="OY660871">
    <property type="protein sequence ID" value="CAJ1061305.1"/>
    <property type="molecule type" value="Genomic_DNA"/>
</dbReference>
<organism evidence="1 2">
    <name type="scientific">Xyrichtys novacula</name>
    <name type="common">Pearly razorfish</name>
    <name type="synonym">Hemipteronotus novacula</name>
    <dbReference type="NCBI Taxonomy" id="13765"/>
    <lineage>
        <taxon>Eukaryota</taxon>
        <taxon>Metazoa</taxon>
        <taxon>Chordata</taxon>
        <taxon>Craniata</taxon>
        <taxon>Vertebrata</taxon>
        <taxon>Euteleostomi</taxon>
        <taxon>Actinopterygii</taxon>
        <taxon>Neopterygii</taxon>
        <taxon>Teleostei</taxon>
        <taxon>Neoteleostei</taxon>
        <taxon>Acanthomorphata</taxon>
        <taxon>Eupercaria</taxon>
        <taxon>Labriformes</taxon>
        <taxon>Labridae</taxon>
        <taxon>Xyrichtys</taxon>
    </lineage>
</organism>
<dbReference type="InterPro" id="IPR050951">
    <property type="entry name" value="Retrovirus_Pol_polyprotein"/>
</dbReference>
<dbReference type="InterPro" id="IPR043128">
    <property type="entry name" value="Rev_trsase/Diguanyl_cyclase"/>
</dbReference>
<dbReference type="SUPFAM" id="SSF56672">
    <property type="entry name" value="DNA/RNA polymerases"/>
    <property type="match status" value="1"/>
</dbReference>
<dbReference type="Gene3D" id="3.10.10.10">
    <property type="entry name" value="HIV Type 1 Reverse Transcriptase, subunit A, domain 1"/>
    <property type="match status" value="1"/>
</dbReference>
<dbReference type="CDD" id="cd01647">
    <property type="entry name" value="RT_LTR"/>
    <property type="match status" value="1"/>
</dbReference>
<evidence type="ECO:0000313" key="2">
    <source>
        <dbReference type="Proteomes" id="UP001178508"/>
    </source>
</evidence>
<dbReference type="PANTHER" id="PTHR37984">
    <property type="entry name" value="PROTEIN CBG26694"/>
    <property type="match status" value="1"/>
</dbReference>
<evidence type="ECO:0000313" key="1">
    <source>
        <dbReference type="EMBL" id="CAJ1061305.1"/>
    </source>
</evidence>
<gene>
    <name evidence="1" type="ORF">XNOV1_A035275</name>
</gene>
<dbReference type="Proteomes" id="UP001178508">
    <property type="component" value="Chromosome 8"/>
</dbReference>
<dbReference type="PANTHER" id="PTHR37984:SF8">
    <property type="entry name" value="CCHC-TYPE DOMAIN-CONTAINING PROTEIN"/>
    <property type="match status" value="1"/>
</dbReference>
<accession>A0AAV1FK81</accession>
<dbReference type="InterPro" id="IPR043502">
    <property type="entry name" value="DNA/RNA_pol_sf"/>
</dbReference>
<name>A0AAV1FK81_XYRNO</name>
<proteinExistence type="predicted"/>
<protein>
    <submittedName>
        <fullName evidence="1">Uncharacterized protein LOC117484300</fullName>
    </submittedName>
</protein>